<keyword evidence="2" id="KW-0472">Membrane</keyword>
<evidence type="ECO:0000313" key="3">
    <source>
        <dbReference type="EMBL" id="GAT44326.1"/>
    </source>
</evidence>
<organism evidence="3 4">
    <name type="scientific">Mycena chlorophos</name>
    <name type="common">Agaric fungus</name>
    <name type="synonym">Agaricus chlorophos</name>
    <dbReference type="NCBI Taxonomy" id="658473"/>
    <lineage>
        <taxon>Eukaryota</taxon>
        <taxon>Fungi</taxon>
        <taxon>Dikarya</taxon>
        <taxon>Basidiomycota</taxon>
        <taxon>Agaricomycotina</taxon>
        <taxon>Agaricomycetes</taxon>
        <taxon>Agaricomycetidae</taxon>
        <taxon>Agaricales</taxon>
        <taxon>Marasmiineae</taxon>
        <taxon>Mycenaceae</taxon>
        <taxon>Mycena</taxon>
    </lineage>
</organism>
<keyword evidence="4" id="KW-1185">Reference proteome</keyword>
<evidence type="ECO:0000256" key="2">
    <source>
        <dbReference type="SAM" id="Phobius"/>
    </source>
</evidence>
<feature type="compositionally biased region" description="Low complexity" evidence="1">
    <location>
        <begin position="464"/>
        <end position="480"/>
    </location>
</feature>
<feature type="region of interest" description="Disordered" evidence="1">
    <location>
        <begin position="432"/>
        <end position="505"/>
    </location>
</feature>
<keyword evidence="2" id="KW-0812">Transmembrane</keyword>
<evidence type="ECO:0008006" key="5">
    <source>
        <dbReference type="Google" id="ProtNLM"/>
    </source>
</evidence>
<accession>A0ABQ0KZJ9</accession>
<feature type="transmembrane region" description="Helical" evidence="2">
    <location>
        <begin position="20"/>
        <end position="44"/>
    </location>
</feature>
<keyword evidence="2" id="KW-1133">Transmembrane helix</keyword>
<proteinExistence type="predicted"/>
<feature type="transmembrane region" description="Helical" evidence="2">
    <location>
        <begin position="148"/>
        <end position="172"/>
    </location>
</feature>
<feature type="transmembrane region" description="Helical" evidence="2">
    <location>
        <begin position="56"/>
        <end position="77"/>
    </location>
</feature>
<evidence type="ECO:0000313" key="4">
    <source>
        <dbReference type="Proteomes" id="UP000815677"/>
    </source>
</evidence>
<feature type="transmembrane region" description="Helical" evidence="2">
    <location>
        <begin position="242"/>
        <end position="262"/>
    </location>
</feature>
<dbReference type="EMBL" id="DF839656">
    <property type="protein sequence ID" value="GAT44326.1"/>
    <property type="molecule type" value="Genomic_DNA"/>
</dbReference>
<sequence>MMLTPEDASILQGVGRDWYQGFICITNETILLTVYAVLVAKAGSLLLSRQKNRSRTYLVLVTSLLVMFILAVTLWALDLTTFIYEPKFVLVQDPNGDLADKLTAASAFISRVLGAQAALYAYMALIGDAIVIHRLWMLRSYFIPWAIAIPLACLLGSVATTLMLTYCVAAKGSDIVFGSFKEPMFCKNVQQMTYVMPMVTTAAATLLAGFAAWQHRKRLEPLHATNGGRRTKSRARTSVERIFMLLVHSGFFYFLFFLIQVLTDVPSVITLIESNTPLSLLIRIFNYCSSVIVGAYPTAIIVFARTLGTHSEDTGVSSSYVSGSRSGATGLSFTTGRSTTVAITRIVELDGDQDVEMSGMESMYAKQMSSGRKRSGCVTRTRKACSELSPPPCCLRFLHLVGECQESAARKPCADNGGVSLKVRPFFHRAMGHRISPAHEPRVYSPSGLGETSSSRSKLERTSYDYISTSKSSSTSVPKHSTARPPRLDEPVALAEDTGVGDDHS</sequence>
<gene>
    <name evidence="3" type="ORF">MCHLO_01960</name>
</gene>
<name>A0ABQ0KZJ9_MYCCL</name>
<protein>
    <recommendedName>
        <fullName evidence="5">G-protein coupled receptors family 1 profile domain-containing protein</fullName>
    </recommendedName>
</protein>
<dbReference type="Proteomes" id="UP000815677">
    <property type="component" value="Unassembled WGS sequence"/>
</dbReference>
<reference evidence="3" key="1">
    <citation type="submission" date="2014-09" db="EMBL/GenBank/DDBJ databases">
        <title>Genome sequence of the luminous mushroom Mycena chlorophos for searching fungal bioluminescence genes.</title>
        <authorList>
            <person name="Tanaka Y."/>
            <person name="Kasuga D."/>
            <person name="Oba Y."/>
            <person name="Hase S."/>
            <person name="Sato K."/>
            <person name="Oba Y."/>
            <person name="Sakakibara Y."/>
        </authorList>
    </citation>
    <scope>NUCLEOTIDE SEQUENCE</scope>
</reference>
<feature type="transmembrane region" description="Helical" evidence="2">
    <location>
        <begin position="192"/>
        <end position="213"/>
    </location>
</feature>
<feature type="transmembrane region" description="Helical" evidence="2">
    <location>
        <begin position="282"/>
        <end position="304"/>
    </location>
</feature>
<feature type="transmembrane region" description="Helical" evidence="2">
    <location>
        <begin position="117"/>
        <end position="136"/>
    </location>
</feature>
<evidence type="ECO:0000256" key="1">
    <source>
        <dbReference type="SAM" id="MobiDB-lite"/>
    </source>
</evidence>